<organism evidence="3 4">
    <name type="scientific">Cerrena zonata</name>
    <dbReference type="NCBI Taxonomy" id="2478898"/>
    <lineage>
        <taxon>Eukaryota</taxon>
        <taxon>Fungi</taxon>
        <taxon>Dikarya</taxon>
        <taxon>Basidiomycota</taxon>
        <taxon>Agaricomycotina</taxon>
        <taxon>Agaricomycetes</taxon>
        <taxon>Polyporales</taxon>
        <taxon>Cerrenaceae</taxon>
        <taxon>Cerrena</taxon>
    </lineage>
</organism>
<name>A0AAW0GJD0_9APHY</name>
<feature type="chain" id="PRO_5043384806" evidence="2">
    <location>
        <begin position="23"/>
        <end position="200"/>
    </location>
</feature>
<feature type="transmembrane region" description="Helical" evidence="1">
    <location>
        <begin position="171"/>
        <end position="198"/>
    </location>
</feature>
<keyword evidence="1" id="KW-0812">Transmembrane</keyword>
<comment type="caution">
    <text evidence="3">The sequence shown here is derived from an EMBL/GenBank/DDBJ whole genome shotgun (WGS) entry which is preliminary data.</text>
</comment>
<keyword evidence="4" id="KW-1185">Reference proteome</keyword>
<keyword evidence="1" id="KW-0472">Membrane</keyword>
<reference evidence="3 4" key="1">
    <citation type="submission" date="2022-09" db="EMBL/GenBank/DDBJ databases">
        <authorList>
            <person name="Palmer J.M."/>
        </authorList>
    </citation>
    <scope>NUCLEOTIDE SEQUENCE [LARGE SCALE GENOMIC DNA]</scope>
    <source>
        <strain evidence="3 4">DSM 7382</strain>
    </source>
</reference>
<evidence type="ECO:0000313" key="3">
    <source>
        <dbReference type="EMBL" id="KAK7689581.1"/>
    </source>
</evidence>
<evidence type="ECO:0000256" key="2">
    <source>
        <dbReference type="SAM" id="SignalP"/>
    </source>
</evidence>
<proteinExistence type="predicted"/>
<dbReference type="Proteomes" id="UP001385951">
    <property type="component" value="Unassembled WGS sequence"/>
</dbReference>
<keyword evidence="1" id="KW-1133">Transmembrane helix</keyword>
<feature type="signal peptide" evidence="2">
    <location>
        <begin position="1"/>
        <end position="22"/>
    </location>
</feature>
<evidence type="ECO:0000256" key="1">
    <source>
        <dbReference type="SAM" id="Phobius"/>
    </source>
</evidence>
<dbReference type="EMBL" id="JASBNA010000008">
    <property type="protein sequence ID" value="KAK7689581.1"/>
    <property type="molecule type" value="Genomic_DNA"/>
</dbReference>
<dbReference type="AlphaFoldDB" id="A0AAW0GJD0"/>
<protein>
    <submittedName>
        <fullName evidence="3">Uncharacterized protein</fullName>
    </submittedName>
</protein>
<accession>A0AAW0GJD0</accession>
<gene>
    <name evidence="3" type="ORF">QCA50_007373</name>
</gene>
<evidence type="ECO:0000313" key="4">
    <source>
        <dbReference type="Proteomes" id="UP001385951"/>
    </source>
</evidence>
<keyword evidence="2" id="KW-0732">Signal</keyword>
<feature type="transmembrane region" description="Helical" evidence="1">
    <location>
        <begin position="142"/>
        <end position="165"/>
    </location>
</feature>
<sequence length="200" mass="20482">MLFSKLFVPLVAIFGFATVAFATPIAEPAPLAELETRDTQATGATGVMSALQELQAAVSPIVSQLSQAAATGQDPTPLLNNLRDTFTTHTTNIKKFSKNTVVAKADVTAVVSISLNIFLSIILVLGKFSIISVILSAHVDVFLSTFFTALDVVAPGVAAAVGAGIPSANVGLLVVLRLVAVINIFGLGGLLGGLLGIIGL</sequence>
<feature type="transmembrane region" description="Helical" evidence="1">
    <location>
        <begin position="113"/>
        <end position="135"/>
    </location>
</feature>